<dbReference type="GO" id="GO:0016301">
    <property type="term" value="F:kinase activity"/>
    <property type="evidence" value="ECO:0007669"/>
    <property type="project" value="UniProtKB-KW"/>
</dbReference>
<keyword evidence="1" id="KW-0808">Transferase</keyword>
<dbReference type="RefSeq" id="WP_007064261.1">
    <property type="nucleotide sequence ID" value="NZ_ACVI01000207.1"/>
</dbReference>
<organism evidence="1 2">
    <name type="scientific">Clostridium carboxidivorans P7</name>
    <dbReference type="NCBI Taxonomy" id="536227"/>
    <lineage>
        <taxon>Bacteria</taxon>
        <taxon>Bacillati</taxon>
        <taxon>Bacillota</taxon>
        <taxon>Clostridia</taxon>
        <taxon>Eubacteriales</taxon>
        <taxon>Clostridiaceae</taxon>
        <taxon>Clostridium</taxon>
    </lineage>
</organism>
<dbReference type="InterPro" id="IPR011009">
    <property type="entry name" value="Kinase-like_dom_sf"/>
</dbReference>
<evidence type="ECO:0000313" key="2">
    <source>
        <dbReference type="Proteomes" id="UP000004198"/>
    </source>
</evidence>
<dbReference type="PATRIC" id="fig|536227.13.peg.875"/>
<dbReference type="SUPFAM" id="SSF56112">
    <property type="entry name" value="Protein kinase-like (PK-like)"/>
    <property type="match status" value="1"/>
</dbReference>
<dbReference type="Proteomes" id="UP000004198">
    <property type="component" value="Unassembled WGS sequence"/>
</dbReference>
<dbReference type="STRING" id="536227.Ccar_04125"/>
<protein>
    <submittedName>
        <fullName evidence="1">Serine/threonine kinase related protein</fullName>
    </submittedName>
</protein>
<proteinExistence type="predicted"/>
<dbReference type="Gene3D" id="1.10.510.10">
    <property type="entry name" value="Transferase(Phosphotransferase) domain 1"/>
    <property type="match status" value="1"/>
</dbReference>
<sequence length="181" mass="21577">MNKLHKNYHCGIDVSKLKFIGKGSQGKVYFLPPDKVIKVFFNDYSFKDQIHILKCAQESRFFTKIYNYDDDSIIMDYVPGPNLKEYLKNNSLDEKIAFELVELIYNFELLGFTRLNIRSPHIFVQADKSIKVIDPRKNFEIVEKYPVSILKTLKKFGYLNIFFRLIKNKYPDKYSKWKKLH</sequence>
<reference evidence="1 2" key="1">
    <citation type="submission" date="2009-06" db="EMBL/GenBank/DDBJ databases">
        <title>The draft genome of Clostridium carboxidivorans P7.</title>
        <authorList>
            <consortium name="US DOE Joint Genome Institute (JGI-PGF)"/>
            <person name="Lucas S."/>
            <person name="Copeland A."/>
            <person name="Lapidus A."/>
            <person name="Glavina del Rio T."/>
            <person name="Tice H."/>
            <person name="Bruce D."/>
            <person name="Goodwin L."/>
            <person name="Pitluck S."/>
            <person name="Larimer F."/>
            <person name="Land M.L."/>
            <person name="Hauser L."/>
            <person name="Hemme C.L."/>
        </authorList>
    </citation>
    <scope>NUCLEOTIDE SEQUENCE [LARGE SCALE GENOMIC DNA]</scope>
    <source>
        <strain evidence="1 2">P7</strain>
    </source>
</reference>
<evidence type="ECO:0000313" key="1">
    <source>
        <dbReference type="EMBL" id="EET84169.1"/>
    </source>
</evidence>
<gene>
    <name evidence="1" type="ORF">CcarbDRAFT_5378</name>
</gene>
<name>C6Q2W0_9CLOT</name>
<comment type="caution">
    <text evidence="1">The sequence shown here is derived from an EMBL/GenBank/DDBJ whole genome shotgun (WGS) entry which is preliminary data.</text>
</comment>
<dbReference type="eggNOG" id="COG0515">
    <property type="taxonomic scope" value="Bacteria"/>
</dbReference>
<dbReference type="AlphaFoldDB" id="C6Q2W0"/>
<dbReference type="OrthoDB" id="1916806at2"/>
<dbReference type="KEGG" id="cck:Ccar_04125"/>
<accession>C6Q2W0</accession>
<keyword evidence="1" id="KW-0418">Kinase</keyword>
<dbReference type="EMBL" id="ACVI01000207">
    <property type="protein sequence ID" value="EET84169.1"/>
    <property type="molecule type" value="Genomic_DNA"/>
</dbReference>
<keyword evidence="2" id="KW-1185">Reference proteome</keyword>